<dbReference type="AlphaFoldDB" id="A0A318HKE3"/>
<reference evidence="1 2" key="2">
    <citation type="submission" date="2018-06" db="EMBL/GenBank/DDBJ databases">
        <title>Sequencing of bacterial isolates from soil warming experiment in Harvard Forest, Massachusetts, USA.</title>
        <authorList>
            <person name="Deangelis K.PhD."/>
        </authorList>
    </citation>
    <scope>NUCLEOTIDE SEQUENCE [LARGE SCALE GENOMIC DNA]</scope>
    <source>
        <strain evidence="1 2">GAS496</strain>
    </source>
</reference>
<gene>
    <name evidence="1" type="ORF">C8E89_103252</name>
</gene>
<organism evidence="1 2">
    <name type="scientific">Mycolicibacterium moriokaense</name>
    <dbReference type="NCBI Taxonomy" id="39691"/>
    <lineage>
        <taxon>Bacteria</taxon>
        <taxon>Bacillati</taxon>
        <taxon>Actinomycetota</taxon>
        <taxon>Actinomycetes</taxon>
        <taxon>Mycobacteriales</taxon>
        <taxon>Mycobacteriaceae</taxon>
        <taxon>Mycolicibacterium</taxon>
    </lineage>
</organism>
<accession>A0A318HKE3</accession>
<dbReference type="EMBL" id="QJJU01000003">
    <property type="protein sequence ID" value="PXX11163.1"/>
    <property type="molecule type" value="Genomic_DNA"/>
</dbReference>
<dbReference type="RefSeq" id="WP_110315232.1">
    <property type="nucleotide sequence ID" value="NZ_QJJU01000003.1"/>
</dbReference>
<evidence type="ECO:0000313" key="1">
    <source>
        <dbReference type="EMBL" id="PXX11163.1"/>
    </source>
</evidence>
<keyword evidence="2" id="KW-1185">Reference proteome</keyword>
<dbReference type="Proteomes" id="UP000247781">
    <property type="component" value="Unassembled WGS sequence"/>
</dbReference>
<proteinExistence type="predicted"/>
<evidence type="ECO:0000313" key="2">
    <source>
        <dbReference type="Proteomes" id="UP000247781"/>
    </source>
</evidence>
<sequence>MGENKPWWASDPDIAAIRRGVMEEIESAGHEPISPDTPDPVLADLLTGASMRELAAARDARSAGC</sequence>
<comment type="caution">
    <text evidence="1">The sequence shown here is derived from an EMBL/GenBank/DDBJ whole genome shotgun (WGS) entry which is preliminary data.</text>
</comment>
<protein>
    <submittedName>
        <fullName evidence="1">Uncharacterized protein</fullName>
    </submittedName>
</protein>
<name>A0A318HKE3_9MYCO</name>
<reference evidence="2" key="1">
    <citation type="submission" date="2018-05" db="EMBL/GenBank/DDBJ databases">
        <authorList>
            <person name="Deangelis K."/>
            <person name="Huntemann M."/>
            <person name="Clum A."/>
            <person name="Pillay M."/>
            <person name="Palaniappan K."/>
            <person name="Varghese N."/>
            <person name="Mikhailova N."/>
            <person name="Stamatis D."/>
            <person name="Reddy T."/>
            <person name="Daum C."/>
            <person name="Shapiro N."/>
            <person name="Ivanova N."/>
            <person name="Kyrpides N."/>
            <person name="Woyke T."/>
        </authorList>
    </citation>
    <scope>NUCLEOTIDE SEQUENCE [LARGE SCALE GENOMIC DNA]</scope>
    <source>
        <strain evidence="2">GAS496</strain>
    </source>
</reference>